<dbReference type="InterPro" id="IPR035069">
    <property type="entry name" value="TTHA1013/TTHA0281-like"/>
</dbReference>
<gene>
    <name evidence="1" type="ORF">SAMN06265368_4814</name>
</gene>
<dbReference type="RefSeq" id="WP_097156070.1">
    <property type="nucleotide sequence ID" value="NZ_OBEL01000011.1"/>
</dbReference>
<protein>
    <submittedName>
        <fullName evidence="1">Uncharacterized protein</fullName>
    </submittedName>
</protein>
<proteinExistence type="predicted"/>
<dbReference type="EMBL" id="OBEL01000011">
    <property type="protein sequence ID" value="SNZ21689.1"/>
    <property type="molecule type" value="Genomic_DNA"/>
</dbReference>
<organism evidence="1 2">
    <name type="scientific">Cohaesibacter gelatinilyticus</name>
    <dbReference type="NCBI Taxonomy" id="372072"/>
    <lineage>
        <taxon>Bacteria</taxon>
        <taxon>Pseudomonadati</taxon>
        <taxon>Pseudomonadota</taxon>
        <taxon>Alphaproteobacteria</taxon>
        <taxon>Hyphomicrobiales</taxon>
        <taxon>Cohaesibacteraceae</taxon>
    </lineage>
</organism>
<evidence type="ECO:0000313" key="1">
    <source>
        <dbReference type="EMBL" id="SNZ21689.1"/>
    </source>
</evidence>
<dbReference type="Gene3D" id="3.30.160.250">
    <property type="match status" value="1"/>
</dbReference>
<accession>A0A285PIY7</accession>
<dbReference type="OrthoDB" id="8454400at2"/>
<dbReference type="SUPFAM" id="SSF143100">
    <property type="entry name" value="TTHA1013/TTHA0281-like"/>
    <property type="match status" value="1"/>
</dbReference>
<sequence>MLEQIHVAILKGDKMFFAQCLEVDIAAQGKTSEEAMGNLVHVFRCELAEAGKNGRSIMDIGPAPDTWGNC</sequence>
<dbReference type="Proteomes" id="UP000219439">
    <property type="component" value="Unassembled WGS sequence"/>
</dbReference>
<dbReference type="AlphaFoldDB" id="A0A285PIY7"/>
<evidence type="ECO:0000313" key="2">
    <source>
        <dbReference type="Proteomes" id="UP000219439"/>
    </source>
</evidence>
<reference evidence="1 2" key="1">
    <citation type="submission" date="2017-09" db="EMBL/GenBank/DDBJ databases">
        <authorList>
            <person name="Ehlers B."/>
            <person name="Leendertz F.H."/>
        </authorList>
    </citation>
    <scope>NUCLEOTIDE SEQUENCE [LARGE SCALE GENOMIC DNA]</scope>
    <source>
        <strain evidence="1 2">DSM 18289</strain>
    </source>
</reference>
<keyword evidence="2" id="KW-1185">Reference proteome</keyword>
<name>A0A285PIY7_9HYPH</name>